<organism evidence="1 2">
    <name type="scientific">Alistipes onderdonkii</name>
    <dbReference type="NCBI Taxonomy" id="328813"/>
    <lineage>
        <taxon>Bacteria</taxon>
        <taxon>Pseudomonadati</taxon>
        <taxon>Bacteroidota</taxon>
        <taxon>Bacteroidia</taxon>
        <taxon>Bacteroidales</taxon>
        <taxon>Rikenellaceae</taxon>
        <taxon>Alistipes</taxon>
    </lineage>
</organism>
<dbReference type="AlphaFoldDB" id="A0A5B3H5E1"/>
<proteinExistence type="predicted"/>
<dbReference type="EMBL" id="VVXH01000001">
    <property type="protein sequence ID" value="KAA2381255.1"/>
    <property type="molecule type" value="Genomic_DNA"/>
</dbReference>
<dbReference type="RefSeq" id="WP_130064494.1">
    <property type="nucleotide sequence ID" value="NZ_RCXC01000001.1"/>
</dbReference>
<gene>
    <name evidence="1" type="ORF">F2Y10_01875</name>
</gene>
<protein>
    <submittedName>
        <fullName evidence="1">Uncharacterized protein</fullName>
    </submittedName>
</protein>
<reference evidence="1 2" key="1">
    <citation type="journal article" date="2019" name="Nat. Med.">
        <title>A library of human gut bacterial isolates paired with longitudinal multiomics data enables mechanistic microbiome research.</title>
        <authorList>
            <person name="Poyet M."/>
            <person name="Groussin M."/>
            <person name="Gibbons S.M."/>
            <person name="Avila-Pacheco J."/>
            <person name="Jiang X."/>
            <person name="Kearney S.M."/>
            <person name="Perrotta A.R."/>
            <person name="Berdy B."/>
            <person name="Zhao S."/>
            <person name="Lieberman T.D."/>
            <person name="Swanson P.K."/>
            <person name="Smith M."/>
            <person name="Roesemann S."/>
            <person name="Alexander J.E."/>
            <person name="Rich S.A."/>
            <person name="Livny J."/>
            <person name="Vlamakis H."/>
            <person name="Clish C."/>
            <person name="Bullock K."/>
            <person name="Deik A."/>
            <person name="Scott J."/>
            <person name="Pierce K.A."/>
            <person name="Xavier R.J."/>
            <person name="Alm E.J."/>
        </authorList>
    </citation>
    <scope>NUCLEOTIDE SEQUENCE [LARGE SCALE GENOMIC DNA]</scope>
    <source>
        <strain evidence="1 2">BIOML-A266</strain>
    </source>
</reference>
<comment type="caution">
    <text evidence="1">The sequence shown here is derived from an EMBL/GenBank/DDBJ whole genome shotgun (WGS) entry which is preliminary data.</text>
</comment>
<evidence type="ECO:0000313" key="1">
    <source>
        <dbReference type="EMBL" id="KAA2381255.1"/>
    </source>
</evidence>
<accession>A0A5B3H5E1</accession>
<evidence type="ECO:0000313" key="2">
    <source>
        <dbReference type="Proteomes" id="UP000322940"/>
    </source>
</evidence>
<sequence>MNKNKINIEITADGWKTDVTINGKTYSERYIAEKGGAECVEGNFEEEDEIPESIYDKLNNFFCFDCQQALAQFEIEEGIEEE</sequence>
<name>A0A5B3H5E1_9BACT</name>
<dbReference type="Proteomes" id="UP000322940">
    <property type="component" value="Unassembled WGS sequence"/>
</dbReference>